<evidence type="ECO:0000313" key="12">
    <source>
        <dbReference type="EMBL" id="AWI05001.1"/>
    </source>
</evidence>
<dbReference type="GO" id="GO:0008652">
    <property type="term" value="P:amino acid biosynthetic process"/>
    <property type="evidence" value="ECO:0007669"/>
    <property type="project" value="UniProtKB-KW"/>
</dbReference>
<dbReference type="HAMAP" id="MF_00109">
    <property type="entry name" value="Shikimate_kinase"/>
    <property type="match status" value="1"/>
</dbReference>
<evidence type="ECO:0000256" key="6">
    <source>
        <dbReference type="ARBA" id="ARBA00022741"/>
    </source>
</evidence>
<dbReference type="UniPathway" id="UPA00053">
    <property type="reaction ID" value="UER00088"/>
</dbReference>
<dbReference type="PRINTS" id="PR01100">
    <property type="entry name" value="SHIKIMTKNASE"/>
</dbReference>
<keyword evidence="9 11" id="KW-0057">Aromatic amino acid biosynthesis</keyword>
<dbReference type="GO" id="GO:0000287">
    <property type="term" value="F:magnesium ion binding"/>
    <property type="evidence" value="ECO:0007669"/>
    <property type="project" value="UniProtKB-UniRule"/>
</dbReference>
<evidence type="ECO:0000313" key="13">
    <source>
        <dbReference type="Proteomes" id="UP000244910"/>
    </source>
</evidence>
<dbReference type="Pfam" id="PF01202">
    <property type="entry name" value="SKI"/>
    <property type="match status" value="1"/>
</dbReference>
<dbReference type="GO" id="GO:0009073">
    <property type="term" value="P:aromatic amino acid family biosynthetic process"/>
    <property type="evidence" value="ECO:0007669"/>
    <property type="project" value="UniProtKB-KW"/>
</dbReference>
<dbReference type="AlphaFoldDB" id="A0A2U8DR88"/>
<comment type="subcellular location">
    <subcellularLocation>
        <location evidence="11">Cytoplasm</location>
    </subcellularLocation>
</comment>
<keyword evidence="5 11" id="KW-0808">Transferase</keyword>
<keyword evidence="11" id="KW-0963">Cytoplasm</keyword>
<protein>
    <recommendedName>
        <fullName evidence="3 11">Shikimate kinase</fullName>
        <shortName evidence="11">SK</shortName>
        <ecNumber evidence="3 11">2.7.1.71</ecNumber>
    </recommendedName>
</protein>
<evidence type="ECO:0000256" key="3">
    <source>
        <dbReference type="ARBA" id="ARBA00012154"/>
    </source>
</evidence>
<dbReference type="PROSITE" id="PS01128">
    <property type="entry name" value="SHIKIMATE_KINASE"/>
    <property type="match status" value="1"/>
</dbReference>
<dbReference type="Proteomes" id="UP000244910">
    <property type="component" value="Chromosome"/>
</dbReference>
<dbReference type="CDD" id="cd00464">
    <property type="entry name" value="SK"/>
    <property type="match status" value="1"/>
</dbReference>
<keyword evidence="6 11" id="KW-0547">Nucleotide-binding</keyword>
<dbReference type="OrthoDB" id="9800332at2"/>
<feature type="binding site" evidence="11">
    <location>
        <position position="41"/>
    </location>
    <ligand>
        <name>substrate</name>
    </ligand>
</feature>
<comment type="similarity">
    <text evidence="2 11">Belongs to the shikimate kinase family.</text>
</comment>
<keyword evidence="11" id="KW-0479">Metal-binding</keyword>
<evidence type="ECO:0000256" key="9">
    <source>
        <dbReference type="ARBA" id="ARBA00023141"/>
    </source>
</evidence>
<dbReference type="SUPFAM" id="SSF52540">
    <property type="entry name" value="P-loop containing nucleoside triphosphate hydrolases"/>
    <property type="match status" value="1"/>
</dbReference>
<keyword evidence="7 11" id="KW-0418">Kinase</keyword>
<keyword evidence="13" id="KW-1185">Reference proteome</keyword>
<evidence type="ECO:0000256" key="2">
    <source>
        <dbReference type="ARBA" id="ARBA00006997"/>
    </source>
</evidence>
<keyword evidence="8 11" id="KW-0067">ATP-binding</keyword>
<proteinExistence type="inferred from homology"/>
<dbReference type="GO" id="GO:0005829">
    <property type="term" value="C:cytosol"/>
    <property type="evidence" value="ECO:0007669"/>
    <property type="project" value="TreeGrafter"/>
</dbReference>
<reference evidence="13" key="1">
    <citation type="submission" date="2017-04" db="EMBL/GenBank/DDBJ databases">
        <authorList>
            <person name="Song Y."/>
            <person name="Cho B.-K."/>
        </authorList>
    </citation>
    <scope>NUCLEOTIDE SEQUENCE [LARGE SCALE GENOMIC DNA]</scope>
    <source>
        <strain evidence="13">SL1</strain>
    </source>
</reference>
<sequence length="170" mass="19348">MKGVINMVSKNIVLIGMPGSGKTTIGKILYEKLRTDFIDMDDYIEDREGKTITDIFKNGEDYFRKLEKEAVCEVSAKKSAIISTGGGVIKNFSNIENFKKNGIVIFIDRPVENIAKDINVLSRPLLKDGVGKLYELLDERYELYKKYSDFRIENNGKIEDVIEKILELAK</sequence>
<dbReference type="EMBL" id="CP020953">
    <property type="protein sequence ID" value="AWI05001.1"/>
    <property type="molecule type" value="Genomic_DNA"/>
</dbReference>
<dbReference type="KEGG" id="cdrk:B9W14_11000"/>
<feature type="binding site" evidence="11">
    <location>
        <position position="123"/>
    </location>
    <ligand>
        <name>ATP</name>
        <dbReference type="ChEBI" id="CHEBI:30616"/>
    </ligand>
</feature>
<evidence type="ECO:0000256" key="10">
    <source>
        <dbReference type="ARBA" id="ARBA00048567"/>
    </source>
</evidence>
<dbReference type="GO" id="GO:0004765">
    <property type="term" value="F:shikimate kinase activity"/>
    <property type="evidence" value="ECO:0007669"/>
    <property type="project" value="UniProtKB-UniRule"/>
</dbReference>
<gene>
    <name evidence="11" type="primary">aroK</name>
    <name evidence="12" type="ORF">B9W14_11000</name>
</gene>
<dbReference type="InterPro" id="IPR031322">
    <property type="entry name" value="Shikimate/glucono_kinase"/>
</dbReference>
<feature type="binding site" evidence="11">
    <location>
        <begin position="19"/>
        <end position="24"/>
    </location>
    <ligand>
        <name>ATP</name>
        <dbReference type="ChEBI" id="CHEBI:30616"/>
    </ligand>
</feature>
<dbReference type="InterPro" id="IPR000623">
    <property type="entry name" value="Shikimate_kinase/TSH1"/>
</dbReference>
<evidence type="ECO:0000256" key="11">
    <source>
        <dbReference type="HAMAP-Rule" id="MF_00109"/>
    </source>
</evidence>
<dbReference type="InterPro" id="IPR023000">
    <property type="entry name" value="Shikimate_kinase_CS"/>
</dbReference>
<feature type="binding site" evidence="11">
    <location>
        <position position="23"/>
    </location>
    <ligand>
        <name>Mg(2+)</name>
        <dbReference type="ChEBI" id="CHEBI:18420"/>
    </ligand>
</feature>
<evidence type="ECO:0000256" key="8">
    <source>
        <dbReference type="ARBA" id="ARBA00022840"/>
    </source>
</evidence>
<organism evidence="12 13">
    <name type="scientific">Clostridium drakei</name>
    <dbReference type="NCBI Taxonomy" id="332101"/>
    <lineage>
        <taxon>Bacteria</taxon>
        <taxon>Bacillati</taxon>
        <taxon>Bacillota</taxon>
        <taxon>Clostridia</taxon>
        <taxon>Eubacteriales</taxon>
        <taxon>Clostridiaceae</taxon>
        <taxon>Clostridium</taxon>
    </lineage>
</organism>
<comment type="pathway">
    <text evidence="1 11">Metabolic intermediate biosynthesis; chorismate biosynthesis; chorismate from D-erythrose 4-phosphate and phosphoenolpyruvate: step 5/7.</text>
</comment>
<keyword evidence="11" id="KW-0460">Magnesium</keyword>
<feature type="binding site" evidence="11">
    <location>
        <position position="140"/>
    </location>
    <ligand>
        <name>substrate</name>
    </ligand>
</feature>
<comment type="caution">
    <text evidence="11">Lacks conserved residue(s) required for the propagation of feature annotation.</text>
</comment>
<dbReference type="Gene3D" id="3.40.50.300">
    <property type="entry name" value="P-loop containing nucleotide triphosphate hydrolases"/>
    <property type="match status" value="1"/>
</dbReference>
<dbReference type="GO" id="GO:0009423">
    <property type="term" value="P:chorismate biosynthetic process"/>
    <property type="evidence" value="ECO:0007669"/>
    <property type="project" value="UniProtKB-UniRule"/>
</dbReference>
<evidence type="ECO:0000256" key="1">
    <source>
        <dbReference type="ARBA" id="ARBA00004842"/>
    </source>
</evidence>
<dbReference type="PANTHER" id="PTHR21087">
    <property type="entry name" value="SHIKIMATE KINASE"/>
    <property type="match status" value="1"/>
</dbReference>
<comment type="subunit">
    <text evidence="11">Monomer.</text>
</comment>
<comment type="catalytic activity">
    <reaction evidence="10 11">
        <text>shikimate + ATP = 3-phosphoshikimate + ADP + H(+)</text>
        <dbReference type="Rhea" id="RHEA:13121"/>
        <dbReference type="ChEBI" id="CHEBI:15378"/>
        <dbReference type="ChEBI" id="CHEBI:30616"/>
        <dbReference type="ChEBI" id="CHEBI:36208"/>
        <dbReference type="ChEBI" id="CHEBI:145989"/>
        <dbReference type="ChEBI" id="CHEBI:456216"/>
        <dbReference type="EC" id="2.7.1.71"/>
    </reaction>
</comment>
<dbReference type="GO" id="GO:0005524">
    <property type="term" value="F:ATP binding"/>
    <property type="evidence" value="ECO:0007669"/>
    <property type="project" value="UniProtKB-UniRule"/>
</dbReference>
<dbReference type="PANTHER" id="PTHR21087:SF16">
    <property type="entry name" value="SHIKIMATE KINASE 1, CHLOROPLASTIC"/>
    <property type="match status" value="1"/>
</dbReference>
<comment type="function">
    <text evidence="11">Catalyzes the specific phosphorylation of the 3-hydroxyl group of shikimic acid using ATP as a cosubstrate.</text>
</comment>
<evidence type="ECO:0000256" key="7">
    <source>
        <dbReference type="ARBA" id="ARBA00022777"/>
    </source>
</evidence>
<evidence type="ECO:0000256" key="4">
    <source>
        <dbReference type="ARBA" id="ARBA00022605"/>
    </source>
</evidence>
<evidence type="ECO:0000256" key="5">
    <source>
        <dbReference type="ARBA" id="ARBA00022679"/>
    </source>
</evidence>
<dbReference type="EC" id="2.7.1.71" evidence="3 11"/>
<accession>A0A2U8DR88</accession>
<keyword evidence="4 11" id="KW-0028">Amino-acid biosynthesis</keyword>
<name>A0A2U8DR88_9CLOT</name>
<comment type="cofactor">
    <cofactor evidence="11">
        <name>Mg(2+)</name>
        <dbReference type="ChEBI" id="CHEBI:18420"/>
    </cofactor>
    <text evidence="11">Binds 1 Mg(2+) ion per subunit.</text>
</comment>
<feature type="binding site" evidence="11">
    <location>
        <position position="64"/>
    </location>
    <ligand>
        <name>substrate</name>
    </ligand>
</feature>
<feature type="binding site" evidence="11">
    <location>
        <position position="86"/>
    </location>
    <ligand>
        <name>substrate</name>
    </ligand>
</feature>
<dbReference type="InterPro" id="IPR027417">
    <property type="entry name" value="P-loop_NTPase"/>
</dbReference>